<name>A0A4Y1MRM2_9PROT</name>
<dbReference type="AlphaFoldDB" id="A0A4Y1MRM2"/>
<reference evidence="1" key="1">
    <citation type="submission" date="2017-12" db="EMBL/GenBank/DDBJ databases">
        <authorList>
            <person name="Martens C."/>
            <person name="Dahlstrom E."/>
            <person name="Barbian K."/>
            <person name="Sykora L."/>
            <person name="Ricklefs S."/>
            <person name="Bruno D."/>
            <person name="Anzick I."/>
            <person name="Myles I."/>
            <person name="Datta S.K."/>
        </authorList>
    </citation>
    <scope>NUCLEOTIDE SEQUENCE</scope>
    <source>
        <strain evidence="1">AD2</strain>
        <plasmid evidence="1">p1-AD2</plasmid>
    </source>
</reference>
<organism evidence="1">
    <name type="scientific">Roseomonas mucosa</name>
    <dbReference type="NCBI Taxonomy" id="207340"/>
    <lineage>
        <taxon>Bacteria</taxon>
        <taxon>Pseudomonadati</taxon>
        <taxon>Pseudomonadota</taxon>
        <taxon>Alphaproteobacteria</taxon>
        <taxon>Acetobacterales</taxon>
        <taxon>Roseomonadaceae</taxon>
        <taxon>Roseomonas</taxon>
    </lineage>
</organism>
<proteinExistence type="predicted"/>
<geneLocation type="plasmid" evidence="1">
    <name>p1-AD2</name>
</geneLocation>
<sequence length="161" mass="17838">MSNRVTLEQLGQMGAEEFCELPIDQVAMLLEDVAELTANAKAAGEKIAYLLDRRYGETAARLRLAERKDTGTVRLCDGEFTIIADLPKRVEWDADGLVSVEAALHAQGEPVDEYIKIRRTVAESAYNSWPSSLKEMFAPHRTVGAGKPTYKVERAKKRGNA</sequence>
<evidence type="ECO:0000313" key="1">
    <source>
        <dbReference type="EMBL" id="AWV20340.1"/>
    </source>
</evidence>
<gene>
    <name evidence="1" type="ORF">RADP37_04946</name>
</gene>
<dbReference type="EMBL" id="CP025188">
    <property type="protein sequence ID" value="AWV20340.1"/>
    <property type="molecule type" value="Genomic_DNA"/>
</dbReference>
<accession>A0A4Y1MRM2</accession>
<keyword evidence="1" id="KW-0614">Plasmid</keyword>
<protein>
    <submittedName>
        <fullName evidence="1">Uncharacterized protein</fullName>
    </submittedName>
</protein>